<accession>A0A6C0I1R1</accession>
<keyword evidence="2" id="KW-1133">Transmembrane helix</keyword>
<feature type="transmembrane region" description="Helical" evidence="2">
    <location>
        <begin position="174"/>
        <end position="195"/>
    </location>
</feature>
<keyword evidence="2" id="KW-0812">Transmembrane</keyword>
<organism evidence="3">
    <name type="scientific">viral metagenome</name>
    <dbReference type="NCBI Taxonomy" id="1070528"/>
    <lineage>
        <taxon>unclassified sequences</taxon>
        <taxon>metagenomes</taxon>
        <taxon>organismal metagenomes</taxon>
    </lineage>
</organism>
<keyword evidence="2" id="KW-0472">Membrane</keyword>
<evidence type="ECO:0000256" key="1">
    <source>
        <dbReference type="SAM" id="MobiDB-lite"/>
    </source>
</evidence>
<protein>
    <submittedName>
        <fullName evidence="3">Uncharacterized protein</fullName>
    </submittedName>
</protein>
<feature type="region of interest" description="Disordered" evidence="1">
    <location>
        <begin position="289"/>
        <end position="356"/>
    </location>
</feature>
<name>A0A6C0I1R1_9ZZZZ</name>
<sequence>MTSLLGSMNVAPVVPNSPKQTAASTTAPTVPTVMTVSTKKTLAPDSADELTEQISNLQKLESDKYIALDILLKSNPSPDNVAQQKTIINDISEISTLRSKLFDTLLNNASSNLKVNEQMNSNLEDKKKIITLEENDLMAKKNALGADQQKINNAGRMVDINTYYHKQYAARIKIMKLIVLICFVIIFFIVLMHLGWLPQELVTVIVVIVLFAGLLYIGYLVNDMYQRSNINFDEYNFPMDPTKFGVQVANSTKKKKSESTDRSCLYNSVASSAATLEDSISSKATELMHDMGATPDPSQPSSSLGAGDAAAPQSVQSKKLSESFIPLMSRMDRKQFNSNDARQPAAYDSENNYGKI</sequence>
<evidence type="ECO:0000313" key="3">
    <source>
        <dbReference type="EMBL" id="QHT86719.1"/>
    </source>
</evidence>
<feature type="compositionally biased region" description="Low complexity" evidence="1">
    <location>
        <begin position="21"/>
        <end position="30"/>
    </location>
</feature>
<evidence type="ECO:0000256" key="2">
    <source>
        <dbReference type="SAM" id="Phobius"/>
    </source>
</evidence>
<dbReference type="EMBL" id="MN740075">
    <property type="protein sequence ID" value="QHT86719.1"/>
    <property type="molecule type" value="Genomic_DNA"/>
</dbReference>
<reference evidence="3" key="1">
    <citation type="journal article" date="2020" name="Nature">
        <title>Giant virus diversity and host interactions through global metagenomics.</title>
        <authorList>
            <person name="Schulz F."/>
            <person name="Roux S."/>
            <person name="Paez-Espino D."/>
            <person name="Jungbluth S."/>
            <person name="Walsh D.A."/>
            <person name="Denef V.J."/>
            <person name="McMahon K.D."/>
            <person name="Konstantinidis K.T."/>
            <person name="Eloe-Fadrosh E.A."/>
            <person name="Kyrpides N.C."/>
            <person name="Woyke T."/>
        </authorList>
    </citation>
    <scope>NUCLEOTIDE SEQUENCE</scope>
    <source>
        <strain evidence="3">GVMAG-M-3300023184-18</strain>
    </source>
</reference>
<proteinExistence type="predicted"/>
<dbReference type="AlphaFoldDB" id="A0A6C0I1R1"/>
<feature type="transmembrane region" description="Helical" evidence="2">
    <location>
        <begin position="201"/>
        <end position="221"/>
    </location>
</feature>
<feature type="region of interest" description="Disordered" evidence="1">
    <location>
        <begin position="1"/>
        <end position="30"/>
    </location>
</feature>